<dbReference type="GO" id="GO:0006825">
    <property type="term" value="P:copper ion transport"/>
    <property type="evidence" value="ECO:0007669"/>
    <property type="project" value="InterPro"/>
</dbReference>
<gene>
    <name evidence="8" type="primary">yebZ</name>
    <name evidence="9" type="synonym">copD</name>
    <name evidence="8" type="ORF">BN1804_00150</name>
    <name evidence="9" type="ORF">JFQ69_00905</name>
</gene>
<evidence type="ECO:0000256" key="1">
    <source>
        <dbReference type="ARBA" id="ARBA00004651"/>
    </source>
</evidence>
<reference evidence="10" key="1">
    <citation type="submission" date="2015-06" db="EMBL/GenBank/DDBJ databases">
        <authorList>
            <person name="Urmite Genomes"/>
        </authorList>
    </citation>
    <scope>NUCLEOTIDE SEQUENCE [LARGE SCALE GENOMIC DNA]</scope>
    <source>
        <strain evidence="10">CSUR P1867</strain>
    </source>
</reference>
<keyword evidence="2 6" id="KW-1003">Cell membrane</keyword>
<reference evidence="9 11" key="3">
    <citation type="submission" date="2020-12" db="EMBL/GenBank/DDBJ databases">
        <title>Enhanced detection system for hospital associated transmission using whole genome sequencing surveillance.</title>
        <authorList>
            <person name="Harrison L.H."/>
            <person name="Van Tyne D."/>
            <person name="Marsh J.W."/>
            <person name="Griffith M.P."/>
            <person name="Snyder D.J."/>
            <person name="Cooper V.S."/>
            <person name="Mustapha M."/>
        </authorList>
    </citation>
    <scope>NUCLEOTIDE SEQUENCE [LARGE SCALE GENOMIC DNA]</scope>
    <source>
        <strain evidence="9 11">PR00195</strain>
    </source>
</reference>
<dbReference type="Pfam" id="PF05425">
    <property type="entry name" value="CopD"/>
    <property type="match status" value="1"/>
</dbReference>
<dbReference type="EMBL" id="JAEKCB010000001">
    <property type="protein sequence ID" value="MBJ2116231.1"/>
    <property type="molecule type" value="Genomic_DNA"/>
</dbReference>
<dbReference type="InterPro" id="IPR032694">
    <property type="entry name" value="CopC/D"/>
</dbReference>
<feature type="transmembrane region" description="Helical" evidence="6">
    <location>
        <begin position="44"/>
        <end position="65"/>
    </location>
</feature>
<keyword evidence="3 6" id="KW-0812">Transmembrane</keyword>
<feature type="transmembrane region" description="Helical" evidence="6">
    <location>
        <begin position="270"/>
        <end position="294"/>
    </location>
</feature>
<evidence type="ECO:0000256" key="2">
    <source>
        <dbReference type="ARBA" id="ARBA00022475"/>
    </source>
</evidence>
<feature type="transmembrane region" description="Helical" evidence="6">
    <location>
        <begin position="198"/>
        <end position="224"/>
    </location>
</feature>
<dbReference type="NCBIfam" id="NF033808">
    <property type="entry name" value="copper_CopD"/>
    <property type="match status" value="1"/>
</dbReference>
<keyword evidence="6" id="KW-0186">Copper</keyword>
<evidence type="ECO:0000313" key="8">
    <source>
        <dbReference type="EMBL" id="CRL58979.1"/>
    </source>
</evidence>
<proteinExistence type="inferred from homology"/>
<keyword evidence="5 6" id="KW-0472">Membrane</keyword>
<dbReference type="Proteomes" id="UP000619976">
    <property type="component" value="Unassembled WGS sequence"/>
</dbReference>
<dbReference type="EMBL" id="CVRY01000001">
    <property type="protein sequence ID" value="CRL58979.1"/>
    <property type="molecule type" value="Genomic_DNA"/>
</dbReference>
<dbReference type="AlphaFoldDB" id="A0A0G4PZZ5"/>
<dbReference type="RefSeq" id="WP_072062601.1">
    <property type="nucleotide sequence ID" value="NZ_CAXOKJ010000001.1"/>
</dbReference>
<protein>
    <recommendedName>
        <fullName evidence="6">Copper resistance protein D</fullName>
    </recommendedName>
</protein>
<organism evidence="8 10">
    <name type="scientific">Proteus penneri</name>
    <dbReference type="NCBI Taxonomy" id="102862"/>
    <lineage>
        <taxon>Bacteria</taxon>
        <taxon>Pseudomonadati</taxon>
        <taxon>Pseudomonadota</taxon>
        <taxon>Gammaproteobacteria</taxon>
        <taxon>Enterobacterales</taxon>
        <taxon>Morganellaceae</taxon>
        <taxon>Proteus</taxon>
    </lineage>
</organism>
<evidence type="ECO:0000256" key="5">
    <source>
        <dbReference type="ARBA" id="ARBA00023136"/>
    </source>
</evidence>
<feature type="transmembrane region" description="Helical" evidence="6">
    <location>
        <begin position="119"/>
        <end position="140"/>
    </location>
</feature>
<evidence type="ECO:0000313" key="10">
    <source>
        <dbReference type="Proteomes" id="UP000183920"/>
    </source>
</evidence>
<sequence>MTPEDVYILCRFSHFVAVMFMFGLSFSAAILAKDKFIPLIQVRLRPALAISTVIVFITTYLWMIVQSGIMGEGWEDAWSIIIWRAILDTSFGQVWQWQLVLATVALAILFIHQRYIRNFSLLIISSVMLILHASIGHGAMFTGSEAVFYKVNQSVHLISAAYWFGGLWPFVACLQFLRNKDELADGMIKPIIGTMKKFSLFGHLAVLLVTITGIISAIMLIPGWPAVQLSSEYQSMLWLKISLVLLMLGLAVINRYVLVPHIRKKNNFQWLLVNSWLELLFGTMVIFTVAIFAINSPV</sequence>
<feature type="domain" description="Copper resistance protein D" evidence="7">
    <location>
        <begin position="194"/>
        <end position="291"/>
    </location>
</feature>
<feature type="transmembrane region" description="Helical" evidence="6">
    <location>
        <begin position="236"/>
        <end position="258"/>
    </location>
</feature>
<evidence type="ECO:0000313" key="9">
    <source>
        <dbReference type="EMBL" id="MBJ2116231.1"/>
    </source>
</evidence>
<accession>A0A379ELD9</accession>
<keyword evidence="11" id="KW-1185">Reference proteome</keyword>
<comment type="subcellular location">
    <subcellularLocation>
        <location evidence="6">Cell inner membrane</location>
        <topology evidence="6">Multi-pass membrane protein</topology>
    </subcellularLocation>
    <subcellularLocation>
        <location evidence="1">Cell membrane</location>
        <topology evidence="1">Multi-pass membrane protein</topology>
    </subcellularLocation>
</comment>
<dbReference type="GO" id="GO:0005886">
    <property type="term" value="C:plasma membrane"/>
    <property type="evidence" value="ECO:0007669"/>
    <property type="project" value="UniProtKB-SubCell"/>
</dbReference>
<dbReference type="Proteomes" id="UP000183920">
    <property type="component" value="Unassembled WGS sequence"/>
</dbReference>
<dbReference type="GO" id="GO:0046688">
    <property type="term" value="P:response to copper ion"/>
    <property type="evidence" value="ECO:0007669"/>
    <property type="project" value="UniProtKB-UniRule"/>
</dbReference>
<dbReference type="PANTHER" id="PTHR34820">
    <property type="entry name" value="INNER MEMBRANE PROTEIN YEBZ"/>
    <property type="match status" value="1"/>
</dbReference>
<evidence type="ECO:0000313" key="11">
    <source>
        <dbReference type="Proteomes" id="UP000619976"/>
    </source>
</evidence>
<dbReference type="InterPro" id="IPR008457">
    <property type="entry name" value="Cu-R_CopD_dom"/>
</dbReference>
<reference evidence="8" key="2">
    <citation type="submission" date="2015-06" db="EMBL/GenBank/DDBJ databases">
        <authorList>
            <person name="Urmite Genomes Urmite Genomes"/>
        </authorList>
    </citation>
    <scope>NUCLEOTIDE SEQUENCE [LARGE SCALE GENOMIC DNA]</scope>
    <source>
        <strain evidence="8">CSUR P1867</strain>
    </source>
</reference>
<evidence type="ECO:0000256" key="6">
    <source>
        <dbReference type="RuleBase" id="RU369037"/>
    </source>
</evidence>
<feature type="transmembrane region" description="Helical" evidence="6">
    <location>
        <begin position="94"/>
        <end position="112"/>
    </location>
</feature>
<keyword evidence="4 6" id="KW-1133">Transmembrane helix</keyword>
<feature type="transmembrane region" description="Helical" evidence="6">
    <location>
        <begin position="12"/>
        <end position="32"/>
    </location>
</feature>
<keyword evidence="6" id="KW-0997">Cell inner membrane</keyword>
<name>A0A0G4PZZ5_9GAMM</name>
<dbReference type="PANTHER" id="PTHR34820:SF4">
    <property type="entry name" value="INNER MEMBRANE PROTEIN YEBZ"/>
    <property type="match status" value="1"/>
</dbReference>
<comment type="function">
    <text evidence="6">Involved in copper resistance.</text>
</comment>
<comment type="similarity">
    <text evidence="6">Belongs to the CopD family.</text>
</comment>
<evidence type="ECO:0000256" key="4">
    <source>
        <dbReference type="ARBA" id="ARBA00022989"/>
    </source>
</evidence>
<accession>A0A0G4PZZ5</accession>
<dbReference type="InterPro" id="IPR047689">
    <property type="entry name" value="CopD"/>
</dbReference>
<feature type="transmembrane region" description="Helical" evidence="6">
    <location>
        <begin position="160"/>
        <end position="177"/>
    </location>
</feature>
<dbReference type="GeneID" id="76522672"/>
<evidence type="ECO:0000256" key="3">
    <source>
        <dbReference type="ARBA" id="ARBA00022692"/>
    </source>
</evidence>
<evidence type="ECO:0000259" key="7">
    <source>
        <dbReference type="Pfam" id="PF05425"/>
    </source>
</evidence>